<accession>A0A915KV05</accession>
<feature type="compositionally biased region" description="Basic and acidic residues" evidence="1">
    <location>
        <begin position="608"/>
        <end position="618"/>
    </location>
</feature>
<proteinExistence type="predicted"/>
<organism evidence="2 3">
    <name type="scientific">Romanomermis culicivorax</name>
    <name type="common">Nematode worm</name>
    <dbReference type="NCBI Taxonomy" id="13658"/>
    <lineage>
        <taxon>Eukaryota</taxon>
        <taxon>Metazoa</taxon>
        <taxon>Ecdysozoa</taxon>
        <taxon>Nematoda</taxon>
        <taxon>Enoplea</taxon>
        <taxon>Dorylaimia</taxon>
        <taxon>Mermithida</taxon>
        <taxon>Mermithoidea</taxon>
        <taxon>Mermithidae</taxon>
        <taxon>Romanomermis</taxon>
    </lineage>
</organism>
<evidence type="ECO:0000313" key="3">
    <source>
        <dbReference type="WBParaSite" id="nRc.2.0.1.t42307-RA"/>
    </source>
</evidence>
<dbReference type="AlphaFoldDB" id="A0A915KV05"/>
<evidence type="ECO:0000256" key="1">
    <source>
        <dbReference type="SAM" id="MobiDB-lite"/>
    </source>
</evidence>
<dbReference type="WBParaSite" id="nRc.2.0.1.t42307-RA">
    <property type="protein sequence ID" value="nRc.2.0.1.t42307-RA"/>
    <property type="gene ID" value="nRc.2.0.1.g42307"/>
</dbReference>
<sequence length="632" mass="71093">MEKFAPAALIFCLNYLFKTSWHCRKEFRYTSNNVNAFGIFLENFCTKLKNVTGKNAVSIVNRKIFGFLKDNLQYCKEFLLYCTQSDVRNDFSNFLSNILTQSFKFDCSESRDVAKFLLELINEEARVQYQNSSHLFAVFKGISEDRSSVVGAKFLLENGIFSSIMGFLLINPQPKTPEMIDIDTPKKSPPTLINGDQSPEVVSPVSSMVGLRNYSRRFSSNQARDFKAIYSLLADLIIRCKFDDFTIERSELGDHIKHEITEEKENLNLVIEPPADLSNFVKNADLFHDFVKEILWAYRHVEGCSTSIEDMLLYLAWSNNDFCRIIVFEILLVCQIVPFREFKSVSPLLCRMLISEQDANFQKRLLFLPLNRQKAQTTLVKSFLDGVYRQTCDGPFDIKGLLYAIKSNHQNDDGRRAYACVKLLSNASNKCLLVKNALNQRQDDWLWAVQWLREKMTEVGAGGGCKIEETGTRKSLRLRGAGGSTSTTIGAPSTSRQLFTSCRKPNTTLLPANVSNDDISSTSFRRTVSAQITLDEAEALLSEMTTARGTLSVATPTSPFPPPLSSPINVPEASNFVVVEVGPQISSKTTTKREQEVVNYSSSNGTGKKNDGNEKSPTVDKSTQKSSQAKFF</sequence>
<reference evidence="3" key="1">
    <citation type="submission" date="2022-11" db="UniProtKB">
        <authorList>
            <consortium name="WormBaseParasite"/>
        </authorList>
    </citation>
    <scope>IDENTIFICATION</scope>
</reference>
<feature type="compositionally biased region" description="Polar residues" evidence="1">
    <location>
        <begin position="598"/>
        <end position="607"/>
    </location>
</feature>
<dbReference type="Proteomes" id="UP000887565">
    <property type="component" value="Unplaced"/>
</dbReference>
<feature type="region of interest" description="Disordered" evidence="1">
    <location>
        <begin position="586"/>
        <end position="632"/>
    </location>
</feature>
<evidence type="ECO:0000313" key="2">
    <source>
        <dbReference type="Proteomes" id="UP000887565"/>
    </source>
</evidence>
<feature type="compositionally biased region" description="Polar residues" evidence="1">
    <location>
        <begin position="619"/>
        <end position="632"/>
    </location>
</feature>
<keyword evidence="2" id="KW-1185">Reference proteome</keyword>
<protein>
    <submittedName>
        <fullName evidence="3">SOSS complex subunit A homolog</fullName>
    </submittedName>
</protein>
<name>A0A915KV05_ROMCU</name>